<keyword evidence="8 9" id="KW-0472">Membrane</keyword>
<keyword evidence="5 9" id="KW-0106">Calcium</keyword>
<feature type="transmembrane region" description="Helical" evidence="9">
    <location>
        <begin position="156"/>
        <end position="178"/>
    </location>
</feature>
<feature type="domain" description="Sodium/calcium exchanger membrane region" evidence="10">
    <location>
        <begin position="23"/>
        <end position="177"/>
    </location>
</feature>
<dbReference type="AlphaFoldDB" id="A0A024HGG4"/>
<dbReference type="OrthoDB" id="8438242at2"/>
<dbReference type="InterPro" id="IPR044880">
    <property type="entry name" value="NCX_ion-bd_dom_sf"/>
</dbReference>
<protein>
    <recommendedName>
        <fullName evidence="9">Ca(2+)/H(+) antiporter</fullName>
    </recommendedName>
</protein>
<evidence type="ECO:0000256" key="3">
    <source>
        <dbReference type="ARBA" id="ARBA00022568"/>
    </source>
</evidence>
<dbReference type="KEGG" id="pkc:PKB_2387"/>
<keyword evidence="12" id="KW-1185">Reference proteome</keyword>
<feature type="transmembrane region" description="Helical" evidence="9">
    <location>
        <begin position="204"/>
        <end position="226"/>
    </location>
</feature>
<dbReference type="PATRIC" id="fig|1301098.3.peg.2391"/>
<feature type="domain" description="Sodium/calcium exchanger membrane region" evidence="10">
    <location>
        <begin position="204"/>
        <end position="342"/>
    </location>
</feature>
<dbReference type="InterPro" id="IPR004713">
    <property type="entry name" value="CaH_exchang"/>
</dbReference>
<keyword evidence="2 9" id="KW-0813">Transport</keyword>
<feature type="transmembrane region" description="Helical" evidence="9">
    <location>
        <begin position="62"/>
        <end position="81"/>
    </location>
</feature>
<dbReference type="PANTHER" id="PTHR31503">
    <property type="entry name" value="VACUOLAR CALCIUM ION TRANSPORTER"/>
    <property type="match status" value="1"/>
</dbReference>
<dbReference type="InterPro" id="IPR004798">
    <property type="entry name" value="CAX-like"/>
</dbReference>
<evidence type="ECO:0000256" key="1">
    <source>
        <dbReference type="ARBA" id="ARBA00004127"/>
    </source>
</evidence>
<dbReference type="Pfam" id="PF01699">
    <property type="entry name" value="Na_Ca_ex"/>
    <property type="match status" value="2"/>
</dbReference>
<dbReference type="eggNOG" id="COG0387">
    <property type="taxonomic scope" value="Bacteria"/>
</dbReference>
<dbReference type="GO" id="GO:0016020">
    <property type="term" value="C:membrane"/>
    <property type="evidence" value="ECO:0007669"/>
    <property type="project" value="InterPro"/>
</dbReference>
<evidence type="ECO:0000256" key="5">
    <source>
        <dbReference type="ARBA" id="ARBA00022837"/>
    </source>
</evidence>
<evidence type="ECO:0000256" key="6">
    <source>
        <dbReference type="ARBA" id="ARBA00022989"/>
    </source>
</evidence>
<dbReference type="PANTHER" id="PTHR31503:SF22">
    <property type="entry name" value="VACUOLAR CALCIUM ION TRANSPORTER"/>
    <property type="match status" value="1"/>
</dbReference>
<dbReference type="GO" id="GO:0006874">
    <property type="term" value="P:intracellular calcium ion homeostasis"/>
    <property type="evidence" value="ECO:0007669"/>
    <property type="project" value="TreeGrafter"/>
</dbReference>
<evidence type="ECO:0000259" key="10">
    <source>
        <dbReference type="Pfam" id="PF01699"/>
    </source>
</evidence>
<keyword evidence="9" id="KW-0050">Antiport</keyword>
<feature type="transmembrane region" description="Helical" evidence="9">
    <location>
        <begin position="330"/>
        <end position="350"/>
    </location>
</feature>
<feature type="transmembrane region" description="Helical" evidence="9">
    <location>
        <begin position="302"/>
        <end position="323"/>
    </location>
</feature>
<dbReference type="Proteomes" id="UP000025241">
    <property type="component" value="Chromosome I"/>
</dbReference>
<evidence type="ECO:0000256" key="9">
    <source>
        <dbReference type="RuleBase" id="RU365028"/>
    </source>
</evidence>
<evidence type="ECO:0000256" key="2">
    <source>
        <dbReference type="ARBA" id="ARBA00022448"/>
    </source>
</evidence>
<sequence>MLNWLLVFVPLSIALEYLAPAHYLLVFISAALAILPLAGWLGRATEQLAAHLGESVGGLLNATFGNATELIIGIAALQAGLYDVVKASIAGSIIGNILLVMGCAMLMGGLKHHEQHFNEIGARSQSTLLTLAAIALVLPAAYKASTVTKVESGSHYLSLSIAVVLLVVYALFLFYSLVTHKQQFSSEEVESHEEGAAPWSVGKALLVLGVSTVLVAWVSEILIGAIEPSTHALGLNNIFVGVFVVAILGNAAEHASAISAAMKNRMDLSLSIAIGSSVQVALFVAPTLLLASLLVGPAAMDLAFPPGLVLSVLLAVLITGEVADDGRSDWFKGVQLLAVYLALGLAYLFFAGGPAA</sequence>
<keyword evidence="6 9" id="KW-1133">Transmembrane helix</keyword>
<comment type="similarity">
    <text evidence="9">Belongs to the Ca(2+):cation antiporter (CaCA) (TC 2.A.19) family.</text>
</comment>
<dbReference type="HOGENOM" id="CLU_008721_2_2_6"/>
<keyword evidence="4 9" id="KW-0812">Transmembrane</keyword>
<comment type="caution">
    <text evidence="9">Lacks conserved residue(s) required for the propagation of feature annotation.</text>
</comment>
<feature type="transmembrane region" description="Helical" evidence="9">
    <location>
        <begin position="232"/>
        <end position="251"/>
    </location>
</feature>
<evidence type="ECO:0000256" key="7">
    <source>
        <dbReference type="ARBA" id="ARBA00023065"/>
    </source>
</evidence>
<dbReference type="GO" id="GO:0015369">
    <property type="term" value="F:calcium:proton antiporter activity"/>
    <property type="evidence" value="ECO:0007669"/>
    <property type="project" value="UniProtKB-UniRule"/>
</dbReference>
<dbReference type="InterPro" id="IPR004837">
    <property type="entry name" value="NaCa_Exmemb"/>
</dbReference>
<name>A0A024HGG4_PSEKB</name>
<feature type="transmembrane region" description="Helical" evidence="9">
    <location>
        <begin position="272"/>
        <end position="296"/>
    </location>
</feature>
<gene>
    <name evidence="11" type="ORF">PKB_2387</name>
</gene>
<feature type="transmembrane region" description="Helical" evidence="9">
    <location>
        <begin position="128"/>
        <end position="144"/>
    </location>
</feature>
<keyword evidence="3 9" id="KW-0109">Calcium transport</keyword>
<reference evidence="11 12" key="2">
    <citation type="submission" date="2014-05" db="EMBL/GenBank/DDBJ databases">
        <title>Genome sequence of the 3-chlorobenzoate degrading bacterium Pseudomonas knackmussii B13 shows multiple evidence for horizontal gene transfer.</title>
        <authorList>
            <person name="Miyazaki R."/>
            <person name="Bertelli C."/>
            <person name="Falquet L."/>
            <person name="Robinson-Rechavi M."/>
            <person name="Gharib W."/>
            <person name="Roy S."/>
            <person name="Van der Meer J.R."/>
        </authorList>
    </citation>
    <scope>NUCLEOTIDE SEQUENCE [LARGE SCALE GENOMIC DNA]</scope>
    <source>
        <strain evidence="11 12">B13</strain>
    </source>
</reference>
<feature type="transmembrane region" description="Helical" evidence="9">
    <location>
        <begin position="87"/>
        <end position="107"/>
    </location>
</feature>
<reference evidence="11 12" key="1">
    <citation type="submission" date="2013-03" db="EMBL/GenBank/DDBJ databases">
        <authorList>
            <person name="Linke B."/>
        </authorList>
    </citation>
    <scope>NUCLEOTIDE SEQUENCE [LARGE SCALE GENOMIC DNA]</scope>
    <source>
        <strain evidence="11 12">B13</strain>
    </source>
</reference>
<comment type="function">
    <text evidence="9">Ca(+)/H(+) antiporter that extrudes calcium in exchange for external protons.</text>
</comment>
<evidence type="ECO:0000313" key="12">
    <source>
        <dbReference type="Proteomes" id="UP000025241"/>
    </source>
</evidence>
<evidence type="ECO:0000256" key="4">
    <source>
        <dbReference type="ARBA" id="ARBA00022692"/>
    </source>
</evidence>
<dbReference type="NCBIfam" id="TIGR00378">
    <property type="entry name" value="cax"/>
    <property type="match status" value="1"/>
</dbReference>
<organism evidence="11 12">
    <name type="scientific">Pseudomonas knackmussii (strain DSM 6978 / CCUG 54928 / LMG 23759 / B13)</name>
    <dbReference type="NCBI Taxonomy" id="1301098"/>
    <lineage>
        <taxon>Bacteria</taxon>
        <taxon>Pseudomonadati</taxon>
        <taxon>Pseudomonadota</taxon>
        <taxon>Gammaproteobacteria</taxon>
        <taxon>Pseudomonadales</taxon>
        <taxon>Pseudomonadaceae</taxon>
        <taxon>Pseudomonas</taxon>
    </lineage>
</organism>
<dbReference type="EMBL" id="HG322950">
    <property type="protein sequence ID" value="CDF83734.1"/>
    <property type="molecule type" value="Genomic_DNA"/>
</dbReference>
<comment type="subcellular location">
    <subcellularLocation>
        <location evidence="1">Endomembrane system</location>
        <topology evidence="1">Multi-pass membrane protein</topology>
    </subcellularLocation>
</comment>
<evidence type="ECO:0000256" key="8">
    <source>
        <dbReference type="ARBA" id="ARBA00023136"/>
    </source>
</evidence>
<keyword evidence="7 9" id="KW-0406">Ion transport</keyword>
<dbReference type="RefSeq" id="WP_043251931.1">
    <property type="nucleotide sequence ID" value="NZ_HG322950.1"/>
</dbReference>
<dbReference type="Gene3D" id="1.20.1420.30">
    <property type="entry name" value="NCX, central ion-binding region"/>
    <property type="match status" value="1"/>
</dbReference>
<feature type="transmembrane region" description="Helical" evidence="9">
    <location>
        <begin position="20"/>
        <end position="41"/>
    </location>
</feature>
<accession>A0A024HGG4</accession>
<evidence type="ECO:0000313" key="11">
    <source>
        <dbReference type="EMBL" id="CDF83734.1"/>
    </source>
</evidence>
<dbReference type="GO" id="GO:0012505">
    <property type="term" value="C:endomembrane system"/>
    <property type="evidence" value="ECO:0007669"/>
    <property type="project" value="UniProtKB-SubCell"/>
</dbReference>
<proteinExistence type="inferred from homology"/>